<comment type="caution">
    <text evidence="4">The sequence shown here is derived from an EMBL/GenBank/DDBJ whole genome shotgun (WGS) entry which is preliminary data.</text>
</comment>
<proteinExistence type="predicted"/>
<gene>
    <name evidence="4" type="ORF">JOB18_049446</name>
</gene>
<dbReference type="EMBL" id="JAGKHQ010000016">
    <property type="protein sequence ID" value="KAG7495415.1"/>
    <property type="molecule type" value="Genomic_DNA"/>
</dbReference>
<keyword evidence="3" id="KW-1133">Transmembrane helix</keyword>
<keyword evidence="3" id="KW-0472">Membrane</keyword>
<dbReference type="InterPro" id="IPR016821">
    <property type="entry name" value="G0S2"/>
</dbReference>
<dbReference type="PANTHER" id="PTHR15570">
    <property type="entry name" value="G0/G1 SWITCH PROTEIN 2"/>
    <property type="match status" value="1"/>
</dbReference>
<feature type="transmembrane region" description="Helical" evidence="3">
    <location>
        <begin position="82"/>
        <end position="103"/>
    </location>
</feature>
<reference evidence="4 5" key="1">
    <citation type="journal article" date="2021" name="Sci. Rep.">
        <title>Chromosome anchoring in Senegalese sole (Solea senegalensis) reveals sex-associated markers and genome rearrangements in flatfish.</title>
        <authorList>
            <person name="Guerrero-Cozar I."/>
            <person name="Gomez-Garrido J."/>
            <person name="Berbel C."/>
            <person name="Martinez-Blanch J.F."/>
            <person name="Alioto T."/>
            <person name="Claros M.G."/>
            <person name="Gagnaire P.A."/>
            <person name="Manchado M."/>
        </authorList>
    </citation>
    <scope>NUCLEOTIDE SEQUENCE [LARGE SCALE GENOMIC DNA]</scope>
    <source>
        <strain evidence="4">Sse05_10M</strain>
    </source>
</reference>
<feature type="coiled-coil region" evidence="1">
    <location>
        <begin position="130"/>
        <end position="157"/>
    </location>
</feature>
<organism evidence="4 5">
    <name type="scientific">Solea senegalensis</name>
    <name type="common">Senegalese sole</name>
    <dbReference type="NCBI Taxonomy" id="28829"/>
    <lineage>
        <taxon>Eukaryota</taxon>
        <taxon>Metazoa</taxon>
        <taxon>Chordata</taxon>
        <taxon>Craniata</taxon>
        <taxon>Vertebrata</taxon>
        <taxon>Euteleostomi</taxon>
        <taxon>Actinopterygii</taxon>
        <taxon>Neopterygii</taxon>
        <taxon>Teleostei</taxon>
        <taxon>Neoteleostei</taxon>
        <taxon>Acanthomorphata</taxon>
        <taxon>Carangaria</taxon>
        <taxon>Pleuronectiformes</taxon>
        <taxon>Pleuronectoidei</taxon>
        <taxon>Soleidae</taxon>
        <taxon>Solea</taxon>
    </lineage>
</organism>
<evidence type="ECO:0000256" key="1">
    <source>
        <dbReference type="SAM" id="Coils"/>
    </source>
</evidence>
<dbReference type="AlphaFoldDB" id="A0AAV6QRQ8"/>
<evidence type="ECO:0000256" key="3">
    <source>
        <dbReference type="SAM" id="Phobius"/>
    </source>
</evidence>
<sequence>MRGRSGFLTTAGHAVIHSVVLQSQSTYYTDRCNILSNSKLDLFKAFVRLEQTLNLVKAVKMETMQEFIPFAKEMLSQKPRRGLLKIYLLGTAFAVLGSIIGLLETMCHPFSTGQPLDAELLLMLEQRTVQVETQHMVERQEEEVEKKEEKELAHENGAITETMTLSNNQRPSYRSIATRLHAS</sequence>
<dbReference type="Proteomes" id="UP000693946">
    <property type="component" value="Linkage Group LG4"/>
</dbReference>
<dbReference type="Pfam" id="PF15103">
    <property type="entry name" value="G0-G1_switch_2"/>
    <property type="match status" value="1"/>
</dbReference>
<evidence type="ECO:0000313" key="4">
    <source>
        <dbReference type="EMBL" id="KAG7495415.1"/>
    </source>
</evidence>
<evidence type="ECO:0000256" key="2">
    <source>
        <dbReference type="SAM" id="MobiDB-lite"/>
    </source>
</evidence>
<dbReference type="PANTHER" id="PTHR15570:SF2">
    <property type="entry name" value="G0_G1 SWITCH PROTEIN 2"/>
    <property type="match status" value="1"/>
</dbReference>
<keyword evidence="5" id="KW-1185">Reference proteome</keyword>
<evidence type="ECO:0000313" key="5">
    <source>
        <dbReference type="Proteomes" id="UP000693946"/>
    </source>
</evidence>
<feature type="compositionally biased region" description="Polar residues" evidence="2">
    <location>
        <begin position="163"/>
        <end position="172"/>
    </location>
</feature>
<name>A0AAV6QRQ8_SOLSE</name>
<keyword evidence="1" id="KW-0175">Coiled coil</keyword>
<protein>
    <submittedName>
        <fullName evidence="4">G0 G1 switch 2-like</fullName>
    </submittedName>
</protein>
<keyword evidence="3" id="KW-0812">Transmembrane</keyword>
<feature type="region of interest" description="Disordered" evidence="2">
    <location>
        <begin position="163"/>
        <end position="183"/>
    </location>
</feature>
<accession>A0AAV6QRQ8</accession>